<evidence type="ECO:0000256" key="1">
    <source>
        <dbReference type="SAM" id="MobiDB-lite"/>
    </source>
</evidence>
<protein>
    <recommendedName>
        <fullName evidence="3">Monogalactosyldiacylglycerol synthase</fullName>
    </recommendedName>
</protein>
<gene>
    <name evidence="2" type="ORF">EHUX00137_LOCUS40484</name>
</gene>
<dbReference type="PANTHER" id="PTHR43025:SF3">
    <property type="entry name" value="MONOGALACTOSYLDIACYLGLYCEROL SYNTHASE 1, CHLOROPLASTIC"/>
    <property type="match status" value="1"/>
</dbReference>
<organism evidence="2">
    <name type="scientific">Emiliania huxleyi</name>
    <name type="common">Coccolithophore</name>
    <name type="synonym">Pontosphaera huxleyi</name>
    <dbReference type="NCBI Taxonomy" id="2903"/>
    <lineage>
        <taxon>Eukaryota</taxon>
        <taxon>Haptista</taxon>
        <taxon>Haptophyta</taxon>
        <taxon>Prymnesiophyceae</taxon>
        <taxon>Isochrysidales</taxon>
        <taxon>Noelaerhabdaceae</taxon>
        <taxon>Emiliania</taxon>
    </lineage>
</organism>
<evidence type="ECO:0000313" key="2">
    <source>
        <dbReference type="EMBL" id="CAE0587729.1"/>
    </source>
</evidence>
<reference evidence="2" key="1">
    <citation type="submission" date="2021-01" db="EMBL/GenBank/DDBJ databases">
        <authorList>
            <person name="Corre E."/>
            <person name="Pelletier E."/>
            <person name="Niang G."/>
            <person name="Scheremetjew M."/>
            <person name="Finn R."/>
            <person name="Kale V."/>
            <person name="Holt S."/>
            <person name="Cochrane G."/>
            <person name="Meng A."/>
            <person name="Brown T."/>
            <person name="Cohen L."/>
        </authorList>
    </citation>
    <scope>NUCLEOTIDE SEQUENCE</scope>
    <source>
        <strain evidence="2">379</strain>
    </source>
</reference>
<feature type="compositionally biased region" description="Low complexity" evidence="1">
    <location>
        <begin position="510"/>
        <end position="530"/>
    </location>
</feature>
<dbReference type="InterPro" id="IPR050519">
    <property type="entry name" value="Glycosyltransf_28_UgtP"/>
</dbReference>
<feature type="region of interest" description="Disordered" evidence="1">
    <location>
        <begin position="507"/>
        <end position="530"/>
    </location>
</feature>
<accession>A0A7S3X0M8</accession>
<proteinExistence type="predicted"/>
<dbReference type="SUPFAM" id="SSF53756">
    <property type="entry name" value="UDP-Glycosyltransferase/glycogen phosphorylase"/>
    <property type="match status" value="1"/>
</dbReference>
<dbReference type="Gene3D" id="3.40.50.2000">
    <property type="entry name" value="Glycogen Phosphorylase B"/>
    <property type="match status" value="1"/>
</dbReference>
<evidence type="ECO:0008006" key="3">
    <source>
        <dbReference type="Google" id="ProtNLM"/>
    </source>
</evidence>
<sequence length="530" mass="57079">MATIQRLANITPPPNRVIFFYGRGGGGHKASANAVRDCLQQDDYEPCDVKMEDIGLLLEAPILGDYVKRAFNLLGVPGGDDLYNFFMAKGWYRIANFITSLGQGVIDKNATAIGDWLCEYFAAEQPALVVSFVPFVNKVMREALQHVCPGVSLLTVITDMEHSEAHNWIDPYDGNATNHTIVAGGSHLQSQARELGYGDANLLCTGGMVVHPAYYQRTASPVKPLDRIERRSVREQLDSKLPTAVMFFGGFGPPQMEAIAEQLLHQFELNLVLLVGKNDALKAKFEAKIAAGLPQWTRAAVVRGQCDLYAALCDLGCLSRRSPVLVDGFIPPSTLIDYIGAASCVIGKPGPGVVSEAAVLGVPFVTEHNERTMDQEVCVVDFVRKEKIGVIVRSLTEPFPPDLFSQLEDCRRHIAGVSNNAVFDVSAFCEEAVRLMGTGAGAVPATPEKIPPLSSACKTRVERLPSPEWGALVTNINVAVSPPNWSTSPGKGRAAFEFIPITSAEEIGSPPARMAPADDLAPLAPAAPAS</sequence>
<name>A0A7S3X0M8_EMIHU</name>
<dbReference type="EMBL" id="HBIR01051879">
    <property type="protein sequence ID" value="CAE0587729.1"/>
    <property type="molecule type" value="Transcribed_RNA"/>
</dbReference>
<dbReference type="AlphaFoldDB" id="A0A7S3X0M8"/>
<dbReference type="PANTHER" id="PTHR43025">
    <property type="entry name" value="MONOGALACTOSYLDIACYLGLYCEROL SYNTHASE"/>
    <property type="match status" value="1"/>
</dbReference>